<dbReference type="PANTHER" id="PTHR40781:SF1">
    <property type="match status" value="1"/>
</dbReference>
<keyword evidence="4" id="KW-1185">Reference proteome</keyword>
<feature type="region of interest" description="Disordered" evidence="1">
    <location>
        <begin position="1"/>
        <end position="35"/>
    </location>
</feature>
<evidence type="ECO:0000256" key="1">
    <source>
        <dbReference type="SAM" id="MobiDB-lite"/>
    </source>
</evidence>
<organism evidence="3 4">
    <name type="scientific">Lentithecium fluviatile CBS 122367</name>
    <dbReference type="NCBI Taxonomy" id="1168545"/>
    <lineage>
        <taxon>Eukaryota</taxon>
        <taxon>Fungi</taxon>
        <taxon>Dikarya</taxon>
        <taxon>Ascomycota</taxon>
        <taxon>Pezizomycotina</taxon>
        <taxon>Dothideomycetes</taxon>
        <taxon>Pleosporomycetidae</taxon>
        <taxon>Pleosporales</taxon>
        <taxon>Massarineae</taxon>
        <taxon>Lentitheciaceae</taxon>
        <taxon>Lentithecium</taxon>
    </lineage>
</organism>
<dbReference type="Pfam" id="PF24494">
    <property type="entry name" value="DUF7587"/>
    <property type="match status" value="1"/>
</dbReference>
<evidence type="ECO:0000259" key="2">
    <source>
        <dbReference type="Pfam" id="PF24494"/>
    </source>
</evidence>
<dbReference type="PANTHER" id="PTHR40781">
    <property type="match status" value="1"/>
</dbReference>
<reference evidence="3" key="1">
    <citation type="journal article" date="2020" name="Stud. Mycol.">
        <title>101 Dothideomycetes genomes: a test case for predicting lifestyles and emergence of pathogens.</title>
        <authorList>
            <person name="Haridas S."/>
            <person name="Albert R."/>
            <person name="Binder M."/>
            <person name="Bloem J."/>
            <person name="Labutti K."/>
            <person name="Salamov A."/>
            <person name="Andreopoulos B."/>
            <person name="Baker S."/>
            <person name="Barry K."/>
            <person name="Bills G."/>
            <person name="Bluhm B."/>
            <person name="Cannon C."/>
            <person name="Castanera R."/>
            <person name="Culley D."/>
            <person name="Daum C."/>
            <person name="Ezra D."/>
            <person name="Gonzalez J."/>
            <person name="Henrissat B."/>
            <person name="Kuo A."/>
            <person name="Liang C."/>
            <person name="Lipzen A."/>
            <person name="Lutzoni F."/>
            <person name="Magnuson J."/>
            <person name="Mondo S."/>
            <person name="Nolan M."/>
            <person name="Ohm R."/>
            <person name="Pangilinan J."/>
            <person name="Park H.-J."/>
            <person name="Ramirez L."/>
            <person name="Alfaro M."/>
            <person name="Sun H."/>
            <person name="Tritt A."/>
            <person name="Yoshinaga Y."/>
            <person name="Zwiers L.-H."/>
            <person name="Turgeon B."/>
            <person name="Goodwin S."/>
            <person name="Spatafora J."/>
            <person name="Crous P."/>
            <person name="Grigoriev I."/>
        </authorList>
    </citation>
    <scope>NUCLEOTIDE SEQUENCE</scope>
    <source>
        <strain evidence="3">CBS 122367</strain>
    </source>
</reference>
<dbReference type="EMBL" id="MU005572">
    <property type="protein sequence ID" value="KAF2689445.1"/>
    <property type="molecule type" value="Genomic_DNA"/>
</dbReference>
<dbReference type="OrthoDB" id="88561at2759"/>
<protein>
    <recommendedName>
        <fullName evidence="2">DUF7587 domain-containing protein</fullName>
    </recommendedName>
</protein>
<proteinExistence type="predicted"/>
<dbReference type="AlphaFoldDB" id="A0A6G1JGZ5"/>
<gene>
    <name evidence="3" type="ORF">K458DRAFT_462460</name>
</gene>
<dbReference type="InterPro" id="IPR056009">
    <property type="entry name" value="DUF7587"/>
</dbReference>
<evidence type="ECO:0000313" key="4">
    <source>
        <dbReference type="Proteomes" id="UP000799291"/>
    </source>
</evidence>
<dbReference type="Proteomes" id="UP000799291">
    <property type="component" value="Unassembled WGS sequence"/>
</dbReference>
<evidence type="ECO:0000313" key="3">
    <source>
        <dbReference type="EMBL" id="KAF2689445.1"/>
    </source>
</evidence>
<name>A0A6G1JGZ5_9PLEO</name>
<feature type="compositionally biased region" description="Polar residues" evidence="1">
    <location>
        <begin position="18"/>
        <end position="29"/>
    </location>
</feature>
<sequence>MSTPYSFSGPQLEPPSPTLSCYSTQANTEPPTPDSIPPFVYRAHRTGARTTYHFSAGFASKNQNTVMYTSDNLLRFGMAHLNRQTNISSPFISVYDSYTQAEAVAKHFAEKYHENTWVVTVDTRQFARGPVFRAADLMNMEGASDAGNRNGSAEENAWLHHGEYLVTYRIPAQAIREEVQVGRIADQRWRAPGAGVVGDTCGMGVQRV</sequence>
<accession>A0A6G1JGZ5</accession>
<feature type="domain" description="DUF7587" evidence="2">
    <location>
        <begin position="36"/>
        <end position="182"/>
    </location>
</feature>